<gene>
    <name evidence="3" type="ORF">GTP27_13275</name>
</gene>
<dbReference type="PANTHER" id="PTHR37302:SF1">
    <property type="entry name" value="PROTEIN DINB"/>
    <property type="match status" value="1"/>
</dbReference>
<dbReference type="RefSeq" id="WP_161039649.1">
    <property type="nucleotide sequence ID" value="NZ_WWCM01000008.1"/>
</dbReference>
<accession>A0ABW9VL11</accession>
<evidence type="ECO:0000256" key="2">
    <source>
        <dbReference type="ARBA" id="ARBA00022723"/>
    </source>
</evidence>
<protein>
    <submittedName>
        <fullName evidence="3">Damage-inducible protein DinB</fullName>
    </submittedName>
</protein>
<dbReference type="Gene3D" id="1.20.120.450">
    <property type="entry name" value="dinb family like domain"/>
    <property type="match status" value="1"/>
</dbReference>
<keyword evidence="2" id="KW-0479">Metal-binding</keyword>
<name>A0ABW9VL11_9BURK</name>
<organism evidence="3 4">
    <name type="scientific">Duganella qianjiadongensis</name>
    <dbReference type="NCBI Taxonomy" id="2692176"/>
    <lineage>
        <taxon>Bacteria</taxon>
        <taxon>Pseudomonadati</taxon>
        <taxon>Pseudomonadota</taxon>
        <taxon>Betaproteobacteria</taxon>
        <taxon>Burkholderiales</taxon>
        <taxon>Oxalobacteraceae</taxon>
        <taxon>Telluria group</taxon>
        <taxon>Duganella</taxon>
    </lineage>
</organism>
<dbReference type="Pfam" id="PF05163">
    <property type="entry name" value="DinB"/>
    <property type="match status" value="1"/>
</dbReference>
<evidence type="ECO:0000313" key="4">
    <source>
        <dbReference type="Proteomes" id="UP000478090"/>
    </source>
</evidence>
<dbReference type="InterPro" id="IPR034660">
    <property type="entry name" value="DinB/YfiT-like"/>
</dbReference>
<evidence type="ECO:0000313" key="3">
    <source>
        <dbReference type="EMBL" id="MYM40296.1"/>
    </source>
</evidence>
<dbReference type="EMBL" id="WWCM01000008">
    <property type="protein sequence ID" value="MYM40296.1"/>
    <property type="molecule type" value="Genomic_DNA"/>
</dbReference>
<keyword evidence="4" id="KW-1185">Reference proteome</keyword>
<dbReference type="InterPro" id="IPR007837">
    <property type="entry name" value="DinB"/>
</dbReference>
<evidence type="ECO:0000256" key="1">
    <source>
        <dbReference type="ARBA" id="ARBA00008635"/>
    </source>
</evidence>
<proteinExistence type="inferred from homology"/>
<comment type="caution">
    <text evidence="3">The sequence shown here is derived from an EMBL/GenBank/DDBJ whole genome shotgun (WGS) entry which is preliminary data.</text>
</comment>
<dbReference type="Proteomes" id="UP000478090">
    <property type="component" value="Unassembled WGS sequence"/>
</dbReference>
<comment type="similarity">
    <text evidence="1">Belongs to the DinB family.</text>
</comment>
<dbReference type="SUPFAM" id="SSF109854">
    <property type="entry name" value="DinB/YfiT-like putative metalloenzymes"/>
    <property type="match status" value="1"/>
</dbReference>
<reference evidence="3 4" key="1">
    <citation type="submission" date="2019-12" db="EMBL/GenBank/DDBJ databases">
        <title>Novel species isolated from a subtropical stream in China.</title>
        <authorList>
            <person name="Lu H."/>
        </authorList>
    </citation>
    <scope>NUCLEOTIDE SEQUENCE [LARGE SCALE GENOMIC DNA]</scope>
    <source>
        <strain evidence="3 4">CY13W</strain>
    </source>
</reference>
<dbReference type="PANTHER" id="PTHR37302">
    <property type="entry name" value="SLR1116 PROTEIN"/>
    <property type="match status" value="1"/>
</dbReference>
<sequence length="163" mass="18129">MLIRAFNYKQWADQRTLDAAQALATRDGAAAVAFICQQLNHMVIVEELFRARLLGETLPHQATNTAVVPPLEELGVRLARSNQWLAQFVADAREEVLQKQIPLRFMDGQPGRLSALEALFHIINHGTYHRGAIGHALDLAGAARPADTYTVYIHAAEPQRRLA</sequence>